<accession>A0A7M7GJ68</accession>
<feature type="domain" description="EF-hand" evidence="3">
    <location>
        <begin position="198"/>
        <end position="233"/>
    </location>
</feature>
<dbReference type="PROSITE" id="PS00018">
    <property type="entry name" value="EF_HAND_1"/>
    <property type="match status" value="1"/>
</dbReference>
<organism evidence="4 5">
    <name type="scientific">Strongylocentrotus purpuratus</name>
    <name type="common">Purple sea urchin</name>
    <dbReference type="NCBI Taxonomy" id="7668"/>
    <lineage>
        <taxon>Eukaryota</taxon>
        <taxon>Metazoa</taxon>
        <taxon>Echinodermata</taxon>
        <taxon>Eleutherozoa</taxon>
        <taxon>Echinozoa</taxon>
        <taxon>Echinoidea</taxon>
        <taxon>Euechinoidea</taxon>
        <taxon>Echinacea</taxon>
        <taxon>Camarodonta</taxon>
        <taxon>Echinidea</taxon>
        <taxon>Strongylocentrotidae</taxon>
        <taxon>Strongylocentrotus</taxon>
    </lineage>
</organism>
<dbReference type="InterPro" id="IPR018247">
    <property type="entry name" value="EF_Hand_1_Ca_BS"/>
</dbReference>
<name>A0A7M7GJ68_STRPU</name>
<dbReference type="OMA" id="MEHETIN"/>
<dbReference type="InterPro" id="IPR002048">
    <property type="entry name" value="EF_hand_dom"/>
</dbReference>
<sequence length="376" mass="42739">MGNVVMKHRKERMQKRAQQAGRIGRIANVFLSVGKKGTAPITAGTTGGGPQPQLGTRQVDTSNATSSSWMRPFQKSYRHIDKAEETPTSSFNEERSVRQAERQKLAREETRYGSAPTNLNYESMLESEFDVTCVMCNMVKNDVIHECRICGRCSHQTCLEYSGYCNDLNFATALKNSEEQVGWSCSECEAIGNHLSQEQMNDVMEKFDNYDKDEDSKISWADYRAVEKASATESNAKEKFFQYDTDGDGIVSWQDYLLVEAIDILEKQPQVKLMMYLTAKEIERIKNCFRMKDDHNTGIISVAASAEAYYNWLTAHGLESSQEGRDVQIQMYDPSNKRKLITWERFIRQRALAILSARPNTATIPPYIRGHPITAL</sequence>
<dbReference type="SUPFAM" id="SSF47473">
    <property type="entry name" value="EF-hand"/>
    <property type="match status" value="1"/>
</dbReference>
<dbReference type="OrthoDB" id="9978298at2759"/>
<proteinExistence type="predicted"/>
<dbReference type="GO" id="GO:0005509">
    <property type="term" value="F:calcium ion binding"/>
    <property type="evidence" value="ECO:0007669"/>
    <property type="project" value="InterPro"/>
</dbReference>
<dbReference type="InterPro" id="IPR011992">
    <property type="entry name" value="EF-hand-dom_pair"/>
</dbReference>
<dbReference type="Proteomes" id="UP000007110">
    <property type="component" value="Unassembled WGS sequence"/>
</dbReference>
<dbReference type="KEGG" id="spu:100890619"/>
<dbReference type="Gene3D" id="3.30.40.10">
    <property type="entry name" value="Zinc/RING finger domain, C3HC4 (zinc finger)"/>
    <property type="match status" value="1"/>
</dbReference>
<dbReference type="InParanoid" id="A0A7M7GJ68"/>
<feature type="compositionally biased region" description="Polar residues" evidence="2">
    <location>
        <begin position="58"/>
        <end position="69"/>
    </location>
</feature>
<dbReference type="EnsemblMetazoa" id="XM_003731369">
    <property type="protein sequence ID" value="XP_003731417"/>
    <property type="gene ID" value="LOC100890619"/>
</dbReference>
<dbReference type="GeneID" id="100890619"/>
<dbReference type="Gene3D" id="1.10.238.10">
    <property type="entry name" value="EF-hand"/>
    <property type="match status" value="1"/>
</dbReference>
<dbReference type="InterPro" id="IPR011011">
    <property type="entry name" value="Znf_FYVE_PHD"/>
</dbReference>
<reference evidence="5" key="1">
    <citation type="submission" date="2015-02" db="EMBL/GenBank/DDBJ databases">
        <title>Genome sequencing for Strongylocentrotus purpuratus.</title>
        <authorList>
            <person name="Murali S."/>
            <person name="Liu Y."/>
            <person name="Vee V."/>
            <person name="English A."/>
            <person name="Wang M."/>
            <person name="Skinner E."/>
            <person name="Han Y."/>
            <person name="Muzny D.M."/>
            <person name="Worley K.C."/>
            <person name="Gibbs R.A."/>
        </authorList>
    </citation>
    <scope>NUCLEOTIDE SEQUENCE</scope>
</reference>
<dbReference type="PROSITE" id="PS50222">
    <property type="entry name" value="EF_HAND_2"/>
    <property type="match status" value="1"/>
</dbReference>
<keyword evidence="5" id="KW-1185">Reference proteome</keyword>
<dbReference type="AlphaFoldDB" id="A0A7M7GJ68"/>
<evidence type="ECO:0000256" key="1">
    <source>
        <dbReference type="ARBA" id="ARBA00022837"/>
    </source>
</evidence>
<evidence type="ECO:0000313" key="5">
    <source>
        <dbReference type="Proteomes" id="UP000007110"/>
    </source>
</evidence>
<dbReference type="InterPro" id="IPR013083">
    <property type="entry name" value="Znf_RING/FYVE/PHD"/>
</dbReference>
<evidence type="ECO:0000256" key="2">
    <source>
        <dbReference type="SAM" id="MobiDB-lite"/>
    </source>
</evidence>
<feature type="compositionally biased region" description="Basic and acidic residues" evidence="2">
    <location>
        <begin position="92"/>
        <end position="110"/>
    </location>
</feature>
<evidence type="ECO:0000259" key="3">
    <source>
        <dbReference type="PROSITE" id="PS50222"/>
    </source>
</evidence>
<dbReference type="SUPFAM" id="SSF57903">
    <property type="entry name" value="FYVE/PHD zinc finger"/>
    <property type="match status" value="1"/>
</dbReference>
<reference evidence="4" key="2">
    <citation type="submission" date="2021-01" db="UniProtKB">
        <authorList>
            <consortium name="EnsemblMetazoa"/>
        </authorList>
    </citation>
    <scope>IDENTIFICATION</scope>
</reference>
<feature type="region of interest" description="Disordered" evidence="2">
    <location>
        <begin position="40"/>
        <end position="110"/>
    </location>
</feature>
<dbReference type="RefSeq" id="XP_003731417.3">
    <property type="nucleotide sequence ID" value="XM_003731369.3"/>
</dbReference>
<keyword evidence="1" id="KW-0106">Calcium</keyword>
<evidence type="ECO:0000313" key="4">
    <source>
        <dbReference type="EnsemblMetazoa" id="XP_003731417"/>
    </source>
</evidence>
<protein>
    <recommendedName>
        <fullName evidence="3">EF-hand domain-containing protein</fullName>
    </recommendedName>
</protein>